<proteinExistence type="predicted"/>
<dbReference type="Proteomes" id="UP000749040">
    <property type="component" value="Unassembled WGS sequence"/>
</dbReference>
<feature type="region of interest" description="Disordered" evidence="1">
    <location>
        <begin position="95"/>
        <end position="121"/>
    </location>
</feature>
<evidence type="ECO:0000256" key="1">
    <source>
        <dbReference type="SAM" id="MobiDB-lite"/>
    </source>
</evidence>
<evidence type="ECO:0000313" key="3">
    <source>
        <dbReference type="Proteomes" id="UP000749040"/>
    </source>
</evidence>
<comment type="caution">
    <text evidence="2">The sequence shown here is derived from an EMBL/GenBank/DDBJ whole genome shotgun (WGS) entry which is preliminary data.</text>
</comment>
<dbReference type="RefSeq" id="WP_205355056.1">
    <property type="nucleotide sequence ID" value="NZ_JADKYB010000001.1"/>
</dbReference>
<protein>
    <submittedName>
        <fullName evidence="2">Uncharacterized protein</fullName>
    </submittedName>
</protein>
<sequence length="121" mass="13538">MEVLGVDAPKPPRDPKAAATWWKGLSPDERRAYVLLYPQLAGGLDGLPATVRDDANRLTLDEQLDSPDFATGHDYGVASNAVLDPRDRRLMKVKDTWTRTRAPAGPLLHHRHHRGRTRQAK</sequence>
<feature type="compositionally biased region" description="Basic residues" evidence="1">
    <location>
        <begin position="108"/>
        <end position="121"/>
    </location>
</feature>
<gene>
    <name evidence="2" type="ORF">ITX44_01305</name>
</gene>
<reference evidence="2 3" key="1">
    <citation type="submission" date="2021-01" db="EMBL/GenBank/DDBJ databases">
        <title>Streptomyces acididurans sp. nov., isolated from a peat swamp forest soil.</title>
        <authorList>
            <person name="Chantavorakit T."/>
            <person name="Duangmal K."/>
        </authorList>
    </citation>
    <scope>NUCLEOTIDE SEQUENCE [LARGE SCALE GENOMIC DNA]</scope>
    <source>
        <strain evidence="2 3">KK5PA1</strain>
    </source>
</reference>
<evidence type="ECO:0000313" key="2">
    <source>
        <dbReference type="EMBL" id="MBM9503183.1"/>
    </source>
</evidence>
<accession>A0ABS2TMG3</accession>
<name>A0ABS2TMG3_9ACTN</name>
<organism evidence="2 3">
    <name type="scientific">Actinacidiphila acididurans</name>
    <dbReference type="NCBI Taxonomy" id="2784346"/>
    <lineage>
        <taxon>Bacteria</taxon>
        <taxon>Bacillati</taxon>
        <taxon>Actinomycetota</taxon>
        <taxon>Actinomycetes</taxon>
        <taxon>Kitasatosporales</taxon>
        <taxon>Streptomycetaceae</taxon>
        <taxon>Actinacidiphila</taxon>
    </lineage>
</organism>
<keyword evidence="3" id="KW-1185">Reference proteome</keyword>
<dbReference type="EMBL" id="JADKYB010000001">
    <property type="protein sequence ID" value="MBM9503183.1"/>
    <property type="molecule type" value="Genomic_DNA"/>
</dbReference>